<evidence type="ECO:0000259" key="6">
    <source>
        <dbReference type="PROSITE" id="PS51253"/>
    </source>
</evidence>
<dbReference type="EMBL" id="JABSNW010000003">
    <property type="protein sequence ID" value="KAL2889054.1"/>
    <property type="molecule type" value="Genomic_DNA"/>
</dbReference>
<dbReference type="InterPro" id="IPR001878">
    <property type="entry name" value="Znf_CCHC"/>
</dbReference>
<dbReference type="PROSITE" id="PS51253">
    <property type="entry name" value="HTH_CENPB"/>
    <property type="match status" value="1"/>
</dbReference>
<dbReference type="InterPro" id="IPR050863">
    <property type="entry name" value="CenT-Element_Derived"/>
</dbReference>
<reference evidence="7 8" key="1">
    <citation type="submission" date="2020-05" db="EMBL/GenBank/DDBJ databases">
        <title>Ceratocystis lukuohia genome.</title>
        <authorList>
            <person name="Harrington T.C."/>
            <person name="Kim K."/>
            <person name="Mayers C.G."/>
        </authorList>
    </citation>
    <scope>NUCLEOTIDE SEQUENCE [LARGE SCALE GENOMIC DNA]</scope>
    <source>
        <strain evidence="7 8">C4212</strain>
    </source>
</reference>
<comment type="caution">
    <text evidence="7">The sequence shown here is derived from an EMBL/GenBank/DDBJ whole genome shotgun (WGS) entry which is preliminary data.</text>
</comment>
<name>A0ABR4MLH9_9PEZI</name>
<evidence type="ECO:0000256" key="1">
    <source>
        <dbReference type="ARBA" id="ARBA00023125"/>
    </source>
</evidence>
<dbReference type="InterPro" id="IPR006600">
    <property type="entry name" value="HTH_CenpB_DNA-bd_dom"/>
</dbReference>
<gene>
    <name evidence="7" type="ORF">HOO65_030555</name>
</gene>
<keyword evidence="3" id="KW-0175">Coiled coil</keyword>
<evidence type="ECO:0000256" key="4">
    <source>
        <dbReference type="SAM" id="MobiDB-lite"/>
    </source>
</evidence>
<dbReference type="PANTHER" id="PTHR19303">
    <property type="entry name" value="TRANSPOSON"/>
    <property type="match status" value="1"/>
</dbReference>
<feature type="region of interest" description="Disordered" evidence="4">
    <location>
        <begin position="387"/>
        <end position="437"/>
    </location>
</feature>
<feature type="domain" description="HTH CENPB-type" evidence="6">
    <location>
        <begin position="51"/>
        <end position="120"/>
    </location>
</feature>
<dbReference type="SUPFAM" id="SSF57756">
    <property type="entry name" value="Retrovirus zinc finger-like domains"/>
    <property type="match status" value="1"/>
</dbReference>
<dbReference type="Pfam" id="PF03221">
    <property type="entry name" value="HTH_Tnp_Tc5"/>
    <property type="match status" value="1"/>
</dbReference>
<accession>A0ABR4MLH9</accession>
<feature type="region of interest" description="Disordered" evidence="4">
    <location>
        <begin position="512"/>
        <end position="536"/>
    </location>
</feature>
<dbReference type="PROSITE" id="PS50158">
    <property type="entry name" value="ZF_CCHC"/>
    <property type="match status" value="1"/>
</dbReference>
<evidence type="ECO:0000259" key="5">
    <source>
        <dbReference type="PROSITE" id="PS50158"/>
    </source>
</evidence>
<dbReference type="RefSeq" id="XP_070860234.1">
    <property type="nucleotide sequence ID" value="XM_071000441.1"/>
</dbReference>
<keyword evidence="2" id="KW-0479">Metal-binding</keyword>
<feature type="domain" description="CCHC-type" evidence="5">
    <location>
        <begin position="527"/>
        <end position="542"/>
    </location>
</feature>
<evidence type="ECO:0000313" key="8">
    <source>
        <dbReference type="Proteomes" id="UP001610728"/>
    </source>
</evidence>
<keyword evidence="1" id="KW-0238">DNA-binding</keyword>
<organism evidence="7 8">
    <name type="scientific">Ceratocystis lukuohia</name>
    <dbReference type="NCBI Taxonomy" id="2019550"/>
    <lineage>
        <taxon>Eukaryota</taxon>
        <taxon>Fungi</taxon>
        <taxon>Dikarya</taxon>
        <taxon>Ascomycota</taxon>
        <taxon>Pezizomycotina</taxon>
        <taxon>Sordariomycetes</taxon>
        <taxon>Hypocreomycetidae</taxon>
        <taxon>Microascales</taxon>
        <taxon>Ceratocystidaceae</taxon>
        <taxon>Ceratocystis</taxon>
    </lineage>
</organism>
<dbReference type="InterPro" id="IPR004875">
    <property type="entry name" value="DDE_SF_endonuclease_dom"/>
</dbReference>
<keyword evidence="8" id="KW-1185">Reference proteome</keyword>
<keyword evidence="2" id="KW-0862">Zinc</keyword>
<dbReference type="GeneID" id="98117372"/>
<dbReference type="Pfam" id="PF03184">
    <property type="entry name" value="DDE_1"/>
    <property type="match status" value="1"/>
</dbReference>
<dbReference type="InterPro" id="IPR036875">
    <property type="entry name" value="Znf_CCHC_sf"/>
</dbReference>
<sequence length="557" mass="62992">MPDPNIEGRILLALKALKNDPKLKLRRAAEIYEVGRMILWRRQRGIQPRQDWTPKSRKLSDPEEQIIAQFILDLDSRGFPPRLRGVEEMANRLLADRDASPVGKRWAFNFVKRHPDLKSYFNRQYYHRRSKCKDPAIIRDWFRLVENTITKYSINLADIYNFDDTCFMVGAITSGMVVMGTEKRGKADSVQAGNREWATAIQAINGEGWAIAPFIVVAGEHHLADLYQKGSLPTDWAIAMAHNGRADNDIILQWLKHFDRHTKAQSTGRYRLLILDGHDSNHSVDFEKYCEDNNIVTLCIPAHSSHLLQPLDVGCIGPLKQAYSREIEHLTRCSVTHVSKTDFFSAFHAAHEAAITESNIKGGFRGAGIIPLDPETVISKLDVQLRTPTPAEEDASLPNPWVSKTPERVPETTQSEYLEKSVRRHHSSSPSSTLEALKSFSKETKAIEDQIALLKSENQMLRQSNEALRKRRGAQRTRLQDRGEMIADEAREAIDQDEIDQEDIDAQIADELSRSGGQARSGQARQRRCGRCGKTGHNARTCEIVVEISGEEDSDSI</sequence>
<dbReference type="PANTHER" id="PTHR19303:SF62">
    <property type="entry name" value="HTH CENPB-TYPE DOMAIN-CONTAINING PROTEIN-RELATED"/>
    <property type="match status" value="1"/>
</dbReference>
<dbReference type="Proteomes" id="UP001610728">
    <property type="component" value="Unassembled WGS sequence"/>
</dbReference>
<evidence type="ECO:0000256" key="3">
    <source>
        <dbReference type="SAM" id="Coils"/>
    </source>
</evidence>
<evidence type="ECO:0000313" key="7">
    <source>
        <dbReference type="EMBL" id="KAL2889054.1"/>
    </source>
</evidence>
<keyword evidence="2" id="KW-0863">Zinc-finger</keyword>
<proteinExistence type="predicted"/>
<evidence type="ECO:0000256" key="2">
    <source>
        <dbReference type="PROSITE-ProRule" id="PRU00047"/>
    </source>
</evidence>
<feature type="coiled-coil region" evidence="3">
    <location>
        <begin position="437"/>
        <end position="471"/>
    </location>
</feature>
<protein>
    <submittedName>
        <fullName evidence="7">Jerky protein-like protein-like</fullName>
    </submittedName>
</protein>
<feature type="compositionally biased region" description="Low complexity" evidence="4">
    <location>
        <begin position="512"/>
        <end position="524"/>
    </location>
</feature>